<dbReference type="InterPro" id="IPR056906">
    <property type="entry name" value="ORF2/G2P_dom"/>
</dbReference>
<protein>
    <submittedName>
        <fullName evidence="2">Replication initiator protein</fullName>
    </submittedName>
</protein>
<organism evidence="2">
    <name type="scientific">Dipodfec virus UA23Rod_1114</name>
    <dbReference type="NCBI Taxonomy" id="2936533"/>
    <lineage>
        <taxon>Viruses</taxon>
        <taxon>Monodnaviria</taxon>
        <taxon>Sangervirae</taxon>
        <taxon>Phixviricota</taxon>
        <taxon>Malgrandaviricetes</taxon>
        <taxon>Petitvirales</taxon>
        <taxon>Microviridae</taxon>
    </lineage>
</organism>
<name>A0A976N1Y1_9VIRU</name>
<evidence type="ECO:0000259" key="1">
    <source>
        <dbReference type="Pfam" id="PF23343"/>
    </source>
</evidence>
<accession>A0A976N1Y1</accession>
<dbReference type="Pfam" id="PF23343">
    <property type="entry name" value="REP_ORF2-G2P"/>
    <property type="match status" value="1"/>
</dbReference>
<feature type="domain" description="Replication-associated protein ORF2/G2P" evidence="1">
    <location>
        <begin position="78"/>
        <end position="190"/>
    </location>
</feature>
<sequence length="343" mass="39920">MCLSPQWVSNPYWRSTLAGDRRSYYDISGNLRPDLLELHPLQILVPCGQCVDCLKKKARDWRFRLGAETLYGCKHGAIFVTLTFSDRFLPQISSGVAPLIRRFYDRFRKRYGVTPRYWFITETGKDDRYTHRLHLHGVLFDPPFYLPNSVHKSFTKMNKSLRKVWSYGNTFVGYFSFKTCNYCLKYLLKSLKFPDDHPEIFCSNNIGISFFNDESAVRILSEWRATCYAESRLVLPPLFQLGDFLYSIPRYLLNRLIDDPAARLLFSYNARENPSADPPTIRGRRYVTPGAYFAALDNLKRLLEEAGLPFGPKRPNWVLSLGPDSSFDFTELENYLCQQSQIL</sequence>
<evidence type="ECO:0000313" key="2">
    <source>
        <dbReference type="EMBL" id="UPW41483.1"/>
    </source>
</evidence>
<dbReference type="EMBL" id="OM869608">
    <property type="protein sequence ID" value="UPW41483.1"/>
    <property type="molecule type" value="Genomic_DNA"/>
</dbReference>
<reference evidence="2" key="1">
    <citation type="submission" date="2022-02" db="EMBL/GenBank/DDBJ databases">
        <title>Towards deciphering the DNA virus diversity associated with rodent species in the families Cricetidae and Heteromyidae.</title>
        <authorList>
            <person name="Lund M."/>
            <person name="Larsen B.B."/>
            <person name="Gryseels S."/>
            <person name="Kraberger S."/>
            <person name="Rowsey D.M."/>
            <person name="Steger L."/>
            <person name="Yule K.M."/>
            <person name="Upham N.S."/>
            <person name="Worobey M."/>
            <person name="Van Doorslaer K."/>
            <person name="Varsani A."/>
        </authorList>
    </citation>
    <scope>NUCLEOTIDE SEQUENCE</scope>
    <source>
        <strain evidence="2">UA23Rod_1114</strain>
    </source>
</reference>
<proteinExistence type="predicted"/>